<dbReference type="InterPro" id="IPR027417">
    <property type="entry name" value="P-loop_NTPase"/>
</dbReference>
<name>A0A4R3Q044_RHISU</name>
<evidence type="ECO:0000313" key="2">
    <source>
        <dbReference type="Proteomes" id="UP000294576"/>
    </source>
</evidence>
<dbReference type="Pfam" id="PF05621">
    <property type="entry name" value="TniB"/>
    <property type="match status" value="1"/>
</dbReference>
<gene>
    <name evidence="1" type="ORF">EV132_111147</name>
</gene>
<comment type="caution">
    <text evidence="1">The sequence shown here is derived from an EMBL/GenBank/DDBJ whole genome shotgun (WGS) entry which is preliminary data.</text>
</comment>
<sequence length="347" mass="39149">MALTPRQQAQARIAANMNPHELSQIERIKTMRARHIASKRDAEVKALYKRLLRNTQIETEKVAGLVITGISGSGKTHLIRSMEALPDFQPYRIPEEPDVEMLPYISLDAPPNAAPNELLAAIITKCGFPVAVPGKVPEMINLAMKWFARRRVMFVHIDEFQHALRSSTDVQVRGIQDAIKELIQIDAEWPVQVILSGTPQLTTFRDTNLELSGRTLPFPLDGLSPTKDRDLIEKVSLGIIREHAGLRHVGLGEDEFFERLVKSANYQFGSLVQFTRLACEEVILSDRNQVTLDDFAKVYVMLSAERDPAFNMFFSAAWKNLQLPEGMINGKAYEKVAKRKLKTYQVA</sequence>
<organism evidence="1 2">
    <name type="scientific">Rhizobium sullae</name>
    <name type="common">Rhizobium hedysari</name>
    <dbReference type="NCBI Taxonomy" id="50338"/>
    <lineage>
        <taxon>Bacteria</taxon>
        <taxon>Pseudomonadati</taxon>
        <taxon>Pseudomonadota</taxon>
        <taxon>Alphaproteobacteria</taxon>
        <taxon>Hyphomicrobiales</taxon>
        <taxon>Rhizobiaceae</taxon>
        <taxon>Rhizobium/Agrobacterium group</taxon>
        <taxon>Rhizobium</taxon>
    </lineage>
</organism>
<dbReference type="Gene3D" id="3.40.50.300">
    <property type="entry name" value="P-loop containing nucleotide triphosphate hydrolases"/>
    <property type="match status" value="1"/>
</dbReference>
<dbReference type="InterPro" id="IPR008868">
    <property type="entry name" value="TniB"/>
</dbReference>
<reference evidence="1 2" key="1">
    <citation type="submission" date="2019-03" db="EMBL/GenBank/DDBJ databases">
        <title>Genomic Encyclopedia of Type Strains, Phase IV (KMG-V): Genome sequencing to study the core and pangenomes of soil and plant-associated prokaryotes.</title>
        <authorList>
            <person name="Whitman W."/>
        </authorList>
    </citation>
    <scope>NUCLEOTIDE SEQUENCE [LARGE SCALE GENOMIC DNA]</scope>
    <source>
        <strain evidence="1 2">Hc14</strain>
    </source>
</reference>
<dbReference type="AlphaFoldDB" id="A0A4R3Q044"/>
<dbReference type="RefSeq" id="WP_132565254.1">
    <property type="nucleotide sequence ID" value="NZ_SMBH01000011.1"/>
</dbReference>
<dbReference type="SUPFAM" id="SSF52540">
    <property type="entry name" value="P-loop containing nucleoside triphosphate hydrolases"/>
    <property type="match status" value="1"/>
</dbReference>
<dbReference type="Proteomes" id="UP000294576">
    <property type="component" value="Unassembled WGS sequence"/>
</dbReference>
<evidence type="ECO:0000313" key="1">
    <source>
        <dbReference type="EMBL" id="TCU13714.1"/>
    </source>
</evidence>
<protein>
    <submittedName>
        <fullName evidence="1">TniB protein</fullName>
    </submittedName>
</protein>
<dbReference type="EMBL" id="SMBH01000011">
    <property type="protein sequence ID" value="TCU13714.1"/>
    <property type="molecule type" value="Genomic_DNA"/>
</dbReference>
<accession>A0A4R3Q044</accession>
<proteinExistence type="predicted"/>